<protein>
    <recommendedName>
        <fullName evidence="6">O-fucosyltransferase family protein</fullName>
    </recommendedName>
</protein>
<dbReference type="PANTHER" id="PTHR37220:SF1">
    <property type="entry name" value="O-FUCOSYLTRANSFERASE 23"/>
    <property type="match status" value="1"/>
</dbReference>
<keyword evidence="8" id="KW-1185">Reference proteome</keyword>
<gene>
    <name evidence="7" type="ORF">MIMGU_mgv1a024556mg</name>
</gene>
<dbReference type="Pfam" id="PF10250">
    <property type="entry name" value="O-FucT"/>
    <property type="match status" value="1"/>
</dbReference>
<evidence type="ECO:0000313" key="7">
    <source>
        <dbReference type="EMBL" id="EYU25670.1"/>
    </source>
</evidence>
<proteinExistence type="inferred from homology"/>
<dbReference type="Gene3D" id="3.40.50.11350">
    <property type="match status" value="1"/>
</dbReference>
<sequence length="303" mass="35139">CICARMLNRTLLVPSLSVSLFYKEVDHLKPISFDKVFQFEKFNLLCKGVVQLGRYSQISNKTDSLEIQKGSGRKWTVEKDLEQLQQLTGHPYNRCGTIRIVGKNPFLWHDHWPLKDYAKVFECLVLVEEISKEADKPYVSVHMRIEKDWIIHWKKLVCRIKEQMIERVVNIVGLKTPILIYLAVADDLLEDNSILAGWKEGLLPFEKKKLGVLEIYKKQSYLIQSAIDYEVCARSDVFVGNSYSTFSSLVVLDRTQRMIKCEPKGTPRAWAANMSDLSLQAISYSSNHISCPWFYVYFILFLK</sequence>
<dbReference type="STRING" id="4155.A0A022QGN0"/>
<evidence type="ECO:0000256" key="3">
    <source>
        <dbReference type="ARBA" id="ARBA00022679"/>
    </source>
</evidence>
<dbReference type="eggNOG" id="ENOG502QST1">
    <property type="taxonomic scope" value="Eukaryota"/>
</dbReference>
<reference evidence="7 8" key="1">
    <citation type="journal article" date="2013" name="Proc. Natl. Acad. Sci. U.S.A.">
        <title>Fine-scale variation in meiotic recombination in Mimulus inferred from population shotgun sequencing.</title>
        <authorList>
            <person name="Hellsten U."/>
            <person name="Wright K.M."/>
            <person name="Jenkins J."/>
            <person name="Shu S."/>
            <person name="Yuan Y."/>
            <person name="Wessler S.R."/>
            <person name="Schmutz J."/>
            <person name="Willis J.H."/>
            <person name="Rokhsar D.S."/>
        </authorList>
    </citation>
    <scope>NUCLEOTIDE SEQUENCE [LARGE SCALE GENOMIC DNA]</scope>
    <source>
        <strain evidence="8">cv. DUN x IM62</strain>
    </source>
</reference>
<accession>A0A022QGN0</accession>
<evidence type="ECO:0000313" key="8">
    <source>
        <dbReference type="Proteomes" id="UP000030748"/>
    </source>
</evidence>
<comment type="similarity">
    <text evidence="1">Belongs to the glycosyltransferase GT106 family.</text>
</comment>
<dbReference type="CDD" id="cd11296">
    <property type="entry name" value="O-FucT_like"/>
    <property type="match status" value="1"/>
</dbReference>
<evidence type="ECO:0000256" key="6">
    <source>
        <dbReference type="ARBA" id="ARBA00030350"/>
    </source>
</evidence>
<name>A0A022QGN0_ERYGU</name>
<keyword evidence="3" id="KW-0808">Transferase</keyword>
<dbReference type="GO" id="GO:0016757">
    <property type="term" value="F:glycosyltransferase activity"/>
    <property type="evidence" value="ECO:0007669"/>
    <property type="project" value="UniProtKB-KW"/>
</dbReference>
<keyword evidence="4" id="KW-0294">Fucose metabolism</keyword>
<dbReference type="AlphaFoldDB" id="A0A022QGN0"/>
<dbReference type="Proteomes" id="UP000030748">
    <property type="component" value="Unassembled WGS sequence"/>
</dbReference>
<organism evidence="7 8">
    <name type="scientific">Erythranthe guttata</name>
    <name type="common">Yellow monkey flower</name>
    <name type="synonym">Mimulus guttatus</name>
    <dbReference type="NCBI Taxonomy" id="4155"/>
    <lineage>
        <taxon>Eukaryota</taxon>
        <taxon>Viridiplantae</taxon>
        <taxon>Streptophyta</taxon>
        <taxon>Embryophyta</taxon>
        <taxon>Tracheophyta</taxon>
        <taxon>Spermatophyta</taxon>
        <taxon>Magnoliopsida</taxon>
        <taxon>eudicotyledons</taxon>
        <taxon>Gunneridae</taxon>
        <taxon>Pentapetalae</taxon>
        <taxon>asterids</taxon>
        <taxon>lamiids</taxon>
        <taxon>Lamiales</taxon>
        <taxon>Phrymaceae</taxon>
        <taxon>Erythranthe</taxon>
    </lineage>
</organism>
<evidence type="ECO:0000256" key="4">
    <source>
        <dbReference type="ARBA" id="ARBA00023253"/>
    </source>
</evidence>
<evidence type="ECO:0000256" key="2">
    <source>
        <dbReference type="ARBA" id="ARBA00022676"/>
    </source>
</evidence>
<evidence type="ECO:0000256" key="5">
    <source>
        <dbReference type="ARBA" id="ARBA00023277"/>
    </source>
</evidence>
<dbReference type="InterPro" id="IPR044982">
    <property type="entry name" value="AtOFT1-like"/>
</dbReference>
<dbReference type="PANTHER" id="PTHR37220">
    <property type="entry name" value="O-FUCOSYLTRANSFERASE 23"/>
    <property type="match status" value="1"/>
</dbReference>
<dbReference type="GO" id="GO:0006004">
    <property type="term" value="P:fucose metabolic process"/>
    <property type="evidence" value="ECO:0007669"/>
    <property type="project" value="UniProtKB-KW"/>
</dbReference>
<feature type="non-terminal residue" evidence="7">
    <location>
        <position position="1"/>
    </location>
</feature>
<keyword evidence="2" id="KW-0328">Glycosyltransferase</keyword>
<dbReference type="GO" id="GO:0009875">
    <property type="term" value="P:pollen-pistil interaction"/>
    <property type="evidence" value="ECO:0007669"/>
    <property type="project" value="InterPro"/>
</dbReference>
<keyword evidence="5" id="KW-0119">Carbohydrate metabolism</keyword>
<dbReference type="InterPro" id="IPR019378">
    <property type="entry name" value="GDP-Fuc_O-FucTrfase"/>
</dbReference>
<dbReference type="EMBL" id="KI631928">
    <property type="protein sequence ID" value="EYU25670.1"/>
    <property type="molecule type" value="Genomic_DNA"/>
</dbReference>
<evidence type="ECO:0000256" key="1">
    <source>
        <dbReference type="ARBA" id="ARBA00007737"/>
    </source>
</evidence>